<feature type="signal peptide" evidence="1">
    <location>
        <begin position="1"/>
        <end position="32"/>
    </location>
</feature>
<keyword evidence="3" id="KW-1185">Reference proteome</keyword>
<dbReference type="Proteomes" id="UP001174936">
    <property type="component" value="Unassembled WGS sequence"/>
</dbReference>
<reference evidence="2" key="1">
    <citation type="submission" date="2023-06" db="EMBL/GenBank/DDBJ databases">
        <title>Genome-scale phylogeny and comparative genomics of the fungal order Sordariales.</title>
        <authorList>
            <consortium name="Lawrence Berkeley National Laboratory"/>
            <person name="Hensen N."/>
            <person name="Bonometti L."/>
            <person name="Westerberg I."/>
            <person name="Brannstrom I.O."/>
            <person name="Guillou S."/>
            <person name="Cros-Aarteil S."/>
            <person name="Calhoun S."/>
            <person name="Haridas S."/>
            <person name="Kuo A."/>
            <person name="Mondo S."/>
            <person name="Pangilinan J."/>
            <person name="Riley R."/>
            <person name="Labutti K."/>
            <person name="Andreopoulos B."/>
            <person name="Lipzen A."/>
            <person name="Chen C."/>
            <person name="Yanf M."/>
            <person name="Daum C."/>
            <person name="Ng V."/>
            <person name="Clum A."/>
            <person name="Steindorff A."/>
            <person name="Ohm R."/>
            <person name="Martin F."/>
            <person name="Silar P."/>
            <person name="Natvig D."/>
            <person name="Lalanne C."/>
            <person name="Gautier V."/>
            <person name="Ament-Velasquez S.L."/>
            <person name="Kruys A."/>
            <person name="Hutchinson M.I."/>
            <person name="Powell A.J."/>
            <person name="Barry K."/>
            <person name="Miller A.N."/>
            <person name="Grigoriev I.V."/>
            <person name="Debuchy R."/>
            <person name="Gladieux P."/>
            <person name="Thoren M.H."/>
            <person name="Johannesson H."/>
        </authorList>
    </citation>
    <scope>NUCLEOTIDE SEQUENCE</scope>
    <source>
        <strain evidence="2">SMH2532-1</strain>
    </source>
</reference>
<gene>
    <name evidence="2" type="ORF">B0T16DRAFT_78285</name>
</gene>
<dbReference type="AlphaFoldDB" id="A0AA40CU08"/>
<proteinExistence type="predicted"/>
<evidence type="ECO:0000313" key="2">
    <source>
        <dbReference type="EMBL" id="KAK0651395.1"/>
    </source>
</evidence>
<evidence type="ECO:0000313" key="3">
    <source>
        <dbReference type="Proteomes" id="UP001174936"/>
    </source>
</evidence>
<name>A0AA40CU08_9PEZI</name>
<dbReference type="EMBL" id="JAULSV010000002">
    <property type="protein sequence ID" value="KAK0651395.1"/>
    <property type="molecule type" value="Genomic_DNA"/>
</dbReference>
<comment type="caution">
    <text evidence="2">The sequence shown here is derived from an EMBL/GenBank/DDBJ whole genome shotgun (WGS) entry which is preliminary data.</text>
</comment>
<organism evidence="2 3">
    <name type="scientific">Cercophora newfieldiana</name>
    <dbReference type="NCBI Taxonomy" id="92897"/>
    <lineage>
        <taxon>Eukaryota</taxon>
        <taxon>Fungi</taxon>
        <taxon>Dikarya</taxon>
        <taxon>Ascomycota</taxon>
        <taxon>Pezizomycotina</taxon>
        <taxon>Sordariomycetes</taxon>
        <taxon>Sordariomycetidae</taxon>
        <taxon>Sordariales</taxon>
        <taxon>Lasiosphaeriaceae</taxon>
        <taxon>Cercophora</taxon>
    </lineage>
</organism>
<sequence>MQRSPKPCPLARLSWLRVCLVWLSAAEALASAGDDMETSVSRHVLGGASWRGEGNTGLLKVQFSGSFGASARDAIMRGLAQAQWKIPWIVGDGLGKSGDGHGQCQLLY</sequence>
<accession>A0AA40CU08</accession>
<protein>
    <submittedName>
        <fullName evidence="2">Uncharacterized protein</fullName>
    </submittedName>
</protein>
<keyword evidence="1" id="KW-0732">Signal</keyword>
<evidence type="ECO:0000256" key="1">
    <source>
        <dbReference type="SAM" id="SignalP"/>
    </source>
</evidence>
<feature type="chain" id="PRO_5041448610" evidence="1">
    <location>
        <begin position="33"/>
        <end position="108"/>
    </location>
</feature>